<gene>
    <name evidence="2" type="ORF">R9X50_00051300</name>
</gene>
<reference evidence="2 3" key="1">
    <citation type="submission" date="2023-11" db="EMBL/GenBank/DDBJ databases">
        <title>An acidophilic fungus is an integral part of prey digestion in a carnivorous sundew plant.</title>
        <authorList>
            <person name="Tsai I.J."/>
        </authorList>
    </citation>
    <scope>NUCLEOTIDE SEQUENCE [LARGE SCALE GENOMIC DNA]</scope>
    <source>
        <strain evidence="2">169a</strain>
    </source>
</reference>
<evidence type="ECO:0000313" key="2">
    <source>
        <dbReference type="EMBL" id="WPG97732.1"/>
    </source>
</evidence>
<dbReference type="InterPro" id="IPR012471">
    <property type="entry name" value="DUF1690"/>
</dbReference>
<dbReference type="AlphaFoldDB" id="A0AAQ3R982"/>
<evidence type="ECO:0000256" key="1">
    <source>
        <dbReference type="SAM" id="MobiDB-lite"/>
    </source>
</evidence>
<dbReference type="EMBL" id="CP138580">
    <property type="protein sequence ID" value="WPG97732.1"/>
    <property type="molecule type" value="Genomic_DNA"/>
</dbReference>
<feature type="region of interest" description="Disordered" evidence="1">
    <location>
        <begin position="24"/>
        <end position="124"/>
    </location>
</feature>
<keyword evidence="3" id="KW-1185">Reference proteome</keyword>
<evidence type="ECO:0000313" key="3">
    <source>
        <dbReference type="Proteomes" id="UP001303373"/>
    </source>
</evidence>
<name>A0AAQ3R982_9PEZI</name>
<accession>A0AAQ3R982</accession>
<organism evidence="2 3">
    <name type="scientific">Acrodontium crateriforme</name>
    <dbReference type="NCBI Taxonomy" id="150365"/>
    <lineage>
        <taxon>Eukaryota</taxon>
        <taxon>Fungi</taxon>
        <taxon>Dikarya</taxon>
        <taxon>Ascomycota</taxon>
        <taxon>Pezizomycotina</taxon>
        <taxon>Dothideomycetes</taxon>
        <taxon>Dothideomycetidae</taxon>
        <taxon>Mycosphaerellales</taxon>
        <taxon>Teratosphaeriaceae</taxon>
        <taxon>Acrodontium</taxon>
    </lineage>
</organism>
<dbReference type="Proteomes" id="UP001303373">
    <property type="component" value="Chromosome 1"/>
</dbReference>
<feature type="compositionally biased region" description="Basic and acidic residues" evidence="1">
    <location>
        <begin position="33"/>
        <end position="44"/>
    </location>
</feature>
<feature type="compositionally biased region" description="Basic and acidic residues" evidence="1">
    <location>
        <begin position="51"/>
        <end position="62"/>
    </location>
</feature>
<feature type="compositionally biased region" description="Polar residues" evidence="1">
    <location>
        <begin position="63"/>
        <end position="77"/>
    </location>
</feature>
<sequence length="191" mass="21017">MGNGNSKPEQHVFNADAPVQFSQSAINALQRSPESDSTRARANDLKVQNRVTEELTRLRDTQSKQLSDITASLTTDAPSKEEPARDPHTLAAHLSSPFYQDHSGGNPVASPKADSGRSSESVTAEIASLKAKLDSRKKVDRASPEVEKAKEALATCLRTNDRRPLDCWEEVETFKREVGKLEMAFIQKTGR</sequence>
<protein>
    <submittedName>
        <fullName evidence="2">Micos complex subunit mic19</fullName>
    </submittedName>
</protein>
<proteinExistence type="predicted"/>
<feature type="compositionally biased region" description="Basic and acidic residues" evidence="1">
    <location>
        <begin position="78"/>
        <end position="88"/>
    </location>
</feature>
<dbReference type="Pfam" id="PF07956">
    <property type="entry name" value="DUF1690"/>
    <property type="match status" value="1"/>
</dbReference>